<protein>
    <submittedName>
        <fullName evidence="1">Uncharacterized protein</fullName>
    </submittedName>
</protein>
<name>A0ABT3L3L6_9CYAN</name>
<dbReference type="RefSeq" id="WP_265263832.1">
    <property type="nucleotide sequence ID" value="NZ_JAIHOM010000028.1"/>
</dbReference>
<keyword evidence="2" id="KW-1185">Reference proteome</keyword>
<sequence>MIYVFVVAAIIEGNNLIVGGATMSLVISGNIVSNTSPILNLATVGNLNLLQEIYGTILIPCAVREELLDERAGQTVITAVQSATWLEVHSVQNQQLVAELIPRVNIGEAEAIPLKQILESVAKCRYFE</sequence>
<dbReference type="PANTHER" id="PTHR39550">
    <property type="entry name" value="SLL0658 PROTEIN"/>
    <property type="match status" value="1"/>
</dbReference>
<proteinExistence type="predicted"/>
<dbReference type="EMBL" id="JAIHOM010000028">
    <property type="protein sequence ID" value="MCW6036095.1"/>
    <property type="molecule type" value="Genomic_DNA"/>
</dbReference>
<evidence type="ECO:0000313" key="2">
    <source>
        <dbReference type="Proteomes" id="UP001526426"/>
    </source>
</evidence>
<dbReference type="Proteomes" id="UP001526426">
    <property type="component" value="Unassembled WGS sequence"/>
</dbReference>
<dbReference type="Pfam" id="PF11848">
    <property type="entry name" value="DUF3368"/>
    <property type="match status" value="1"/>
</dbReference>
<gene>
    <name evidence="1" type="ORF">K4A83_07395</name>
</gene>
<dbReference type="PANTHER" id="PTHR39550:SF1">
    <property type="entry name" value="SLL0658 PROTEIN"/>
    <property type="match status" value="1"/>
</dbReference>
<accession>A0ABT3L3L6</accession>
<dbReference type="InterPro" id="IPR021799">
    <property type="entry name" value="PIN-like_prokaryotic"/>
</dbReference>
<organism evidence="1 2">
    <name type="scientific">Spirulina subsalsa FACHB-351</name>
    <dbReference type="NCBI Taxonomy" id="234711"/>
    <lineage>
        <taxon>Bacteria</taxon>
        <taxon>Bacillati</taxon>
        <taxon>Cyanobacteriota</taxon>
        <taxon>Cyanophyceae</taxon>
        <taxon>Spirulinales</taxon>
        <taxon>Spirulinaceae</taxon>
        <taxon>Spirulina</taxon>
    </lineage>
</organism>
<comment type="caution">
    <text evidence="1">The sequence shown here is derived from an EMBL/GenBank/DDBJ whole genome shotgun (WGS) entry which is preliminary data.</text>
</comment>
<reference evidence="1 2" key="1">
    <citation type="submission" date="2021-08" db="EMBL/GenBank/DDBJ databases">
        <title>Draft genome sequence of Spirulina subsalsa with high tolerance to salinity and hype-accumulation of phycocyanin.</title>
        <authorList>
            <person name="Pei H."/>
            <person name="Jiang L."/>
        </authorList>
    </citation>
    <scope>NUCLEOTIDE SEQUENCE [LARGE SCALE GENOMIC DNA]</scope>
    <source>
        <strain evidence="1 2">FACHB-351</strain>
    </source>
</reference>
<evidence type="ECO:0000313" key="1">
    <source>
        <dbReference type="EMBL" id="MCW6036095.1"/>
    </source>
</evidence>